<reference evidence="2 3" key="1">
    <citation type="submission" date="2015-04" db="EMBL/GenBank/DDBJ databases">
        <title>Complete genome sequence of Schizopora paradoxa KUC8140, a cosmopolitan wood degrader in East Asia.</title>
        <authorList>
            <consortium name="DOE Joint Genome Institute"/>
            <person name="Min B."/>
            <person name="Park H."/>
            <person name="Jang Y."/>
            <person name="Kim J.-J."/>
            <person name="Kim K.H."/>
            <person name="Pangilinan J."/>
            <person name="Lipzen A."/>
            <person name="Riley R."/>
            <person name="Grigoriev I.V."/>
            <person name="Spatafora J.W."/>
            <person name="Choi I.-G."/>
        </authorList>
    </citation>
    <scope>NUCLEOTIDE SEQUENCE [LARGE SCALE GENOMIC DNA]</scope>
    <source>
        <strain evidence="2 3">KUC8140</strain>
    </source>
</reference>
<keyword evidence="3" id="KW-1185">Reference proteome</keyword>
<protein>
    <submittedName>
        <fullName evidence="2">Uncharacterized protein</fullName>
    </submittedName>
</protein>
<gene>
    <name evidence="2" type="ORF">SCHPADRAFT_652417</name>
</gene>
<proteinExistence type="predicted"/>
<name>A0A0H2RCW0_9AGAM</name>
<evidence type="ECO:0000313" key="2">
    <source>
        <dbReference type="EMBL" id="KLO07358.1"/>
    </source>
</evidence>
<organism evidence="2 3">
    <name type="scientific">Schizopora paradoxa</name>
    <dbReference type="NCBI Taxonomy" id="27342"/>
    <lineage>
        <taxon>Eukaryota</taxon>
        <taxon>Fungi</taxon>
        <taxon>Dikarya</taxon>
        <taxon>Basidiomycota</taxon>
        <taxon>Agaricomycotina</taxon>
        <taxon>Agaricomycetes</taxon>
        <taxon>Hymenochaetales</taxon>
        <taxon>Schizoporaceae</taxon>
        <taxon>Schizopora</taxon>
    </lineage>
</organism>
<dbReference type="AlphaFoldDB" id="A0A0H2RCW0"/>
<dbReference type="Proteomes" id="UP000053477">
    <property type="component" value="Unassembled WGS sequence"/>
</dbReference>
<sequence length="190" mass="21784">MSSFSYHLPFLPNSQRARRDMLVAHLREIFYSTDVPMDGLTLTDAVLPFYDIDTPPILLWTLKQLIDDDNDKRGSPSSHTAPFVARQRRRSSRRTQEMKSQRESNGLSRSSANLQGAEHIQISFYSLDIDVFIADTSASSTPFSSSSSLPFPFHYPMHMHIISFRSALRNLTRSRRPLGNNCRLEGYDQR</sequence>
<dbReference type="InParanoid" id="A0A0H2RCW0"/>
<feature type="region of interest" description="Disordered" evidence="1">
    <location>
        <begin position="71"/>
        <end position="112"/>
    </location>
</feature>
<evidence type="ECO:0000256" key="1">
    <source>
        <dbReference type="SAM" id="MobiDB-lite"/>
    </source>
</evidence>
<feature type="compositionally biased region" description="Polar residues" evidence="1">
    <location>
        <begin position="103"/>
        <end position="112"/>
    </location>
</feature>
<dbReference type="EMBL" id="KQ086144">
    <property type="protein sequence ID" value="KLO07358.1"/>
    <property type="molecule type" value="Genomic_DNA"/>
</dbReference>
<accession>A0A0H2RCW0</accession>
<evidence type="ECO:0000313" key="3">
    <source>
        <dbReference type="Proteomes" id="UP000053477"/>
    </source>
</evidence>